<dbReference type="GO" id="GO:0006508">
    <property type="term" value="P:proteolysis"/>
    <property type="evidence" value="ECO:0007669"/>
    <property type="project" value="UniProtKB-KW"/>
</dbReference>
<evidence type="ECO:0000256" key="4">
    <source>
        <dbReference type="ARBA" id="ARBA00022801"/>
    </source>
</evidence>
<dbReference type="Pfam" id="PF02225">
    <property type="entry name" value="PA"/>
    <property type="match status" value="1"/>
</dbReference>
<sequence>MVPFYLLLLLLAAVVKGSIRYTVQFESSNPADQTAFLDYLHQHHINVTVRYTFNTIMNGMSVELSEDFLPLTPESPALLLAQTLKKCPFIHRYWPGKRYPRPNVIRSTTASLAYIDPGLPNLGDMAASAGMDVINLSLGGGVSAWGEDALAVALSNLADRGIIVVVAQGNEGRDGIARTPSPAIGEHVIAVGSVDNAYRMPQYLRVSYEDNELGSYEYALTTGSNSLIHDTDLEFVPLTQHPRQKSTMGIDYEHHRNETGCGPIKQDVFGKIVLAQQGGSCSDGQKAMEVQKAGGVGLLLYGGEEQVDDMVSLDQYPVVRIPVATLHGQDGANLLQHFRPDSDRDASKLSMRFVSHTMAIKSAGQMSAFSTWGPDPEVGTNMAEWKDDVLNFSILDLANIVARAYTTMSGTSMATPYISGCVALLMQATGKAPPVSIIRHLLNHAKPIYTSSGTQLESIAKQGAGLVQIYDSIMASTYVSPYKISLNDTEHFRPLTQLTIENTSNITKIYRLKHLPVAAVAGYDFKKSAVPLRSGKYQVANGSVRFGQDSFLLDPSEKRSISVHFHQPRMPKELDQDAPISPLIYGGFLQVRQASVVGDNQTIQDKPLHVPYFGVLGNQYDLPILDKVKGYPYIGNADGNRIQPDDSRNEPMTIPTYNFEKGEKLHLYMRLGSPTTLLKCELIKINDDTIKEAVVGYVARFHNAWVPRNDNGRDNYDYSVHWNGQVALDYRGSLSPSVAAAKAAALADTQGLLSSSTIKTYPADPGVYHLRLSALKIFGDAGRKEDWESWDSLEFGIIG</sequence>
<gene>
    <name evidence="10" type="primary">ABSGL_02138.1 scaffold 2596</name>
</gene>
<dbReference type="SUPFAM" id="SSF52743">
    <property type="entry name" value="Subtilisin-like"/>
    <property type="match status" value="1"/>
</dbReference>
<dbReference type="InterPro" id="IPR000209">
    <property type="entry name" value="Peptidase_S8/S53_dom"/>
</dbReference>
<dbReference type="SUPFAM" id="SSF52025">
    <property type="entry name" value="PA domain"/>
    <property type="match status" value="1"/>
</dbReference>
<dbReference type="InterPro" id="IPR050131">
    <property type="entry name" value="Peptidase_S8_subtilisin-like"/>
</dbReference>
<dbReference type="PANTHER" id="PTHR43806:SF66">
    <property type="entry name" value="SERIN ENDOPEPTIDASE"/>
    <property type="match status" value="1"/>
</dbReference>
<evidence type="ECO:0000256" key="2">
    <source>
        <dbReference type="ARBA" id="ARBA00022512"/>
    </source>
</evidence>
<dbReference type="InterPro" id="IPR036852">
    <property type="entry name" value="Peptidase_S8/S53_dom_sf"/>
</dbReference>
<evidence type="ECO:0000259" key="8">
    <source>
        <dbReference type="Pfam" id="PF00082"/>
    </source>
</evidence>
<dbReference type="PROSITE" id="PS51892">
    <property type="entry name" value="SUBTILASE"/>
    <property type="match status" value="1"/>
</dbReference>
<feature type="chain" id="PRO_5007843421" description="Peptidase S8/S53 domain-containing protein" evidence="7">
    <location>
        <begin position="18"/>
        <end position="799"/>
    </location>
</feature>
<keyword evidence="2" id="KW-0964">Secreted</keyword>
<evidence type="ECO:0000259" key="9">
    <source>
        <dbReference type="Pfam" id="PF02225"/>
    </source>
</evidence>
<dbReference type="InterPro" id="IPR003137">
    <property type="entry name" value="PA_domain"/>
</dbReference>
<evidence type="ECO:0000256" key="1">
    <source>
        <dbReference type="ARBA" id="ARBA00011073"/>
    </source>
</evidence>
<dbReference type="EMBL" id="LT551165">
    <property type="protein sequence ID" value="SAL96722.1"/>
    <property type="molecule type" value="Genomic_DNA"/>
</dbReference>
<keyword evidence="11" id="KW-1185">Reference proteome</keyword>
<dbReference type="GO" id="GO:0004252">
    <property type="term" value="F:serine-type endopeptidase activity"/>
    <property type="evidence" value="ECO:0007669"/>
    <property type="project" value="InterPro"/>
</dbReference>
<dbReference type="Gene3D" id="3.40.50.200">
    <property type="entry name" value="Peptidase S8/S53 domain"/>
    <property type="match status" value="2"/>
</dbReference>
<dbReference type="Proteomes" id="UP000078561">
    <property type="component" value="Unassembled WGS sequence"/>
</dbReference>
<reference evidence="10" key="1">
    <citation type="submission" date="2016-04" db="EMBL/GenBank/DDBJ databases">
        <authorList>
            <person name="Evans L.H."/>
            <person name="Alamgir A."/>
            <person name="Owens N."/>
            <person name="Weber N.D."/>
            <person name="Virtaneva K."/>
            <person name="Barbian K."/>
            <person name="Babar A."/>
            <person name="Rosenke K."/>
        </authorList>
    </citation>
    <scope>NUCLEOTIDE SEQUENCE [LARGE SCALE GENOMIC DNA]</scope>
    <source>
        <strain evidence="10">CBS 101.48</strain>
    </source>
</reference>
<evidence type="ECO:0000256" key="7">
    <source>
        <dbReference type="SAM" id="SignalP"/>
    </source>
</evidence>
<feature type="signal peptide" evidence="7">
    <location>
        <begin position="1"/>
        <end position="17"/>
    </location>
</feature>
<dbReference type="PROSITE" id="PS00138">
    <property type="entry name" value="SUBTILASE_SER"/>
    <property type="match status" value="1"/>
</dbReference>
<dbReference type="STRING" id="4829.A0A163J2A9"/>
<evidence type="ECO:0000313" key="10">
    <source>
        <dbReference type="EMBL" id="SAL96722.1"/>
    </source>
</evidence>
<dbReference type="Gene3D" id="3.50.30.30">
    <property type="match status" value="1"/>
</dbReference>
<feature type="domain" description="Peptidase S8/S53" evidence="8">
    <location>
        <begin position="125"/>
        <end position="450"/>
    </location>
</feature>
<name>A0A163J2A9_ABSGL</name>
<dbReference type="AlphaFoldDB" id="A0A163J2A9"/>
<proteinExistence type="inferred from homology"/>
<dbReference type="InParanoid" id="A0A163J2A9"/>
<dbReference type="InterPro" id="IPR046450">
    <property type="entry name" value="PA_dom_sf"/>
</dbReference>
<dbReference type="OMA" id="AANETHW"/>
<keyword evidence="2" id="KW-0134">Cell wall</keyword>
<evidence type="ECO:0000256" key="3">
    <source>
        <dbReference type="ARBA" id="ARBA00022670"/>
    </source>
</evidence>
<feature type="domain" description="PA" evidence="9">
    <location>
        <begin position="258"/>
        <end position="334"/>
    </location>
</feature>
<dbReference type="OrthoDB" id="206201at2759"/>
<comment type="caution">
    <text evidence="6">Lacks conserved residue(s) required for the propagation of feature annotation.</text>
</comment>
<keyword evidence="7" id="KW-0732">Signal</keyword>
<dbReference type="GO" id="GO:0005615">
    <property type="term" value="C:extracellular space"/>
    <property type="evidence" value="ECO:0007669"/>
    <property type="project" value="TreeGrafter"/>
</dbReference>
<dbReference type="InterPro" id="IPR023828">
    <property type="entry name" value="Peptidase_S8_Ser-AS"/>
</dbReference>
<dbReference type="Pfam" id="PF00082">
    <property type="entry name" value="Peptidase_S8"/>
    <property type="match status" value="1"/>
</dbReference>
<organism evidence="10">
    <name type="scientific">Absidia glauca</name>
    <name type="common">Pin mould</name>
    <dbReference type="NCBI Taxonomy" id="4829"/>
    <lineage>
        <taxon>Eukaryota</taxon>
        <taxon>Fungi</taxon>
        <taxon>Fungi incertae sedis</taxon>
        <taxon>Mucoromycota</taxon>
        <taxon>Mucoromycotina</taxon>
        <taxon>Mucoromycetes</taxon>
        <taxon>Mucorales</taxon>
        <taxon>Cunninghamellaceae</taxon>
        <taxon>Absidia</taxon>
    </lineage>
</organism>
<keyword evidence="5" id="KW-0720">Serine protease</keyword>
<comment type="similarity">
    <text evidence="1 6">Belongs to the peptidase S8 family.</text>
</comment>
<evidence type="ECO:0000313" key="11">
    <source>
        <dbReference type="Proteomes" id="UP000078561"/>
    </source>
</evidence>
<keyword evidence="3" id="KW-0645">Protease</keyword>
<evidence type="ECO:0008006" key="12">
    <source>
        <dbReference type="Google" id="ProtNLM"/>
    </source>
</evidence>
<dbReference type="PANTHER" id="PTHR43806">
    <property type="entry name" value="PEPTIDASE S8"/>
    <property type="match status" value="1"/>
</dbReference>
<evidence type="ECO:0000256" key="6">
    <source>
        <dbReference type="PROSITE-ProRule" id="PRU01240"/>
    </source>
</evidence>
<keyword evidence="4" id="KW-0378">Hydrolase</keyword>
<accession>A0A163J2A9</accession>
<evidence type="ECO:0000256" key="5">
    <source>
        <dbReference type="ARBA" id="ARBA00022825"/>
    </source>
</evidence>
<protein>
    <recommendedName>
        <fullName evidence="12">Peptidase S8/S53 domain-containing protein</fullName>
    </recommendedName>
</protein>